<sequence>MRRRTGADEENEGVLDSPTSGRGMARPSGVDAAAGAPVSIPDTAEVPFLTPLLVPALASASGSDAVLASPQPATTPSTAKEGGSHQSLILQNDSNESIANSREFDGQLVSGRKIQDCFDLYTSRLLISHVNTDTDYPADSLAYPASRKLEAFIPLFAVACSFINTACQQSWNEGATAKNAPVVVQKSVMLAAFTILKIHRSELAPHLDLQAGEQAYFAAIFFAREESLQNNDLSARAASILGQLWNSQSIFKNKNGTVDSLTSRISSRLSMSTLFDCLWWWRQEFGGLGNPYENRQQTRSETLVGNESVTSCALPAAGDVNAVPDIQQSALLADETFVDFDWAMSLDMTDWPM</sequence>
<protein>
    <recommendedName>
        <fullName evidence="4">Transcription factor domain-containing protein</fullName>
    </recommendedName>
</protein>
<gene>
    <name evidence="2" type="ORF">THAR02_01540</name>
</gene>
<reference evidence="3" key="1">
    <citation type="journal article" date="2015" name="Genome Announc.">
        <title>Draft whole-genome sequence of the biocontrol agent Trichoderma harzianum T6776.</title>
        <authorList>
            <person name="Baroncelli R."/>
            <person name="Piaggeschi G."/>
            <person name="Fiorini L."/>
            <person name="Bertolini E."/>
            <person name="Zapparata A."/>
            <person name="Pe M.E."/>
            <person name="Sarrocco S."/>
            <person name="Vannacci G."/>
        </authorList>
    </citation>
    <scope>NUCLEOTIDE SEQUENCE [LARGE SCALE GENOMIC DNA]</scope>
    <source>
        <strain evidence="3">T6776</strain>
    </source>
</reference>
<feature type="region of interest" description="Disordered" evidence="1">
    <location>
        <begin position="1"/>
        <end position="36"/>
    </location>
</feature>
<evidence type="ECO:0000313" key="2">
    <source>
        <dbReference type="EMBL" id="KKP06392.1"/>
    </source>
</evidence>
<accession>A0A0G0A267</accession>
<feature type="compositionally biased region" description="Polar residues" evidence="1">
    <location>
        <begin position="71"/>
        <end position="86"/>
    </location>
</feature>
<feature type="region of interest" description="Disordered" evidence="1">
    <location>
        <begin position="66"/>
        <end position="86"/>
    </location>
</feature>
<dbReference type="Proteomes" id="UP000034112">
    <property type="component" value="Unassembled WGS sequence"/>
</dbReference>
<name>A0A0G0A267_TRIHA</name>
<evidence type="ECO:0000256" key="1">
    <source>
        <dbReference type="SAM" id="MobiDB-lite"/>
    </source>
</evidence>
<evidence type="ECO:0008006" key="4">
    <source>
        <dbReference type="Google" id="ProtNLM"/>
    </source>
</evidence>
<dbReference type="OrthoDB" id="2985014at2759"/>
<comment type="caution">
    <text evidence="2">The sequence shown here is derived from an EMBL/GenBank/DDBJ whole genome shotgun (WGS) entry which is preliminary data.</text>
</comment>
<evidence type="ECO:0000313" key="3">
    <source>
        <dbReference type="Proteomes" id="UP000034112"/>
    </source>
</evidence>
<proteinExistence type="predicted"/>
<dbReference type="AlphaFoldDB" id="A0A0G0A267"/>
<organism evidence="2 3">
    <name type="scientific">Trichoderma harzianum</name>
    <name type="common">Hypocrea lixii</name>
    <dbReference type="NCBI Taxonomy" id="5544"/>
    <lineage>
        <taxon>Eukaryota</taxon>
        <taxon>Fungi</taxon>
        <taxon>Dikarya</taxon>
        <taxon>Ascomycota</taxon>
        <taxon>Pezizomycotina</taxon>
        <taxon>Sordariomycetes</taxon>
        <taxon>Hypocreomycetidae</taxon>
        <taxon>Hypocreales</taxon>
        <taxon>Hypocreaceae</taxon>
        <taxon>Trichoderma</taxon>
    </lineage>
</organism>
<dbReference type="EMBL" id="JOKZ01000027">
    <property type="protein sequence ID" value="KKP06392.1"/>
    <property type="molecule type" value="Genomic_DNA"/>
</dbReference>